<evidence type="ECO:0000256" key="3">
    <source>
        <dbReference type="ARBA" id="ARBA00023295"/>
    </source>
</evidence>
<protein>
    <submittedName>
        <fullName evidence="5">Beta-N-acetylhexosaminidase</fullName>
        <ecNumber evidence="5">3.2.1.52</ecNumber>
    </submittedName>
</protein>
<comment type="similarity">
    <text evidence="1">Belongs to the glycosyl hydrolase 3 family.</text>
</comment>
<dbReference type="NCBIfam" id="NF003740">
    <property type="entry name" value="PRK05337.1"/>
    <property type="match status" value="1"/>
</dbReference>
<dbReference type="Pfam" id="PF00933">
    <property type="entry name" value="Glyco_hydro_3"/>
    <property type="match status" value="1"/>
</dbReference>
<organism evidence="5 6">
    <name type="scientific">Sphaerochaeta associata</name>
    <dbReference type="NCBI Taxonomy" id="1129264"/>
    <lineage>
        <taxon>Bacteria</taxon>
        <taxon>Pseudomonadati</taxon>
        <taxon>Spirochaetota</taxon>
        <taxon>Spirochaetia</taxon>
        <taxon>Spirochaetales</taxon>
        <taxon>Sphaerochaetaceae</taxon>
        <taxon>Sphaerochaeta</taxon>
    </lineage>
</organism>
<dbReference type="EMBL" id="CP094929">
    <property type="protein sequence ID" value="UOM52267.1"/>
    <property type="molecule type" value="Genomic_DNA"/>
</dbReference>
<dbReference type="GO" id="GO:0004563">
    <property type="term" value="F:beta-N-acetylhexosaminidase activity"/>
    <property type="evidence" value="ECO:0007669"/>
    <property type="project" value="UniProtKB-EC"/>
</dbReference>
<dbReference type="InterPro" id="IPR036962">
    <property type="entry name" value="Glyco_hydro_3_N_sf"/>
</dbReference>
<dbReference type="Gene3D" id="3.40.50.1700">
    <property type="entry name" value="Glycoside hydrolase family 3 C-terminal domain"/>
    <property type="match status" value="1"/>
</dbReference>
<accession>A0ABY4DEM5</accession>
<dbReference type="InterPro" id="IPR036881">
    <property type="entry name" value="Glyco_hydro_3_C_sf"/>
</dbReference>
<evidence type="ECO:0000313" key="5">
    <source>
        <dbReference type="EMBL" id="UOM52267.1"/>
    </source>
</evidence>
<dbReference type="PRINTS" id="PR00133">
    <property type="entry name" value="GLHYDRLASE3"/>
</dbReference>
<dbReference type="InterPro" id="IPR017853">
    <property type="entry name" value="GH"/>
</dbReference>
<dbReference type="EC" id="3.2.1.52" evidence="5"/>
<dbReference type="SUPFAM" id="SSF51445">
    <property type="entry name" value="(Trans)glycosidases"/>
    <property type="match status" value="1"/>
</dbReference>
<name>A0ABY4DEM5_9SPIR</name>
<sequence>MGIERRIMIGQHFVCGFEGTGMDDSFIEAVRRYKIGNVILFSRNIASKEQLYKLCFDIQELVQHECGHPALITIDQEGGMVTRLSGDCTNVPSAMAIAATGEEKSAFDAGLLTATELRALGVNVDFAPCLDVNSNSHNPVIGVRSYGDRSEVVSSYGLSMIDGLQSGGVMAVAKHFPGHGDTHLDSHVALPVVEGTKEELAMHLAPFRSAVAGGVMGIMTSHILFPQLEKNNVPATMSRSIITDFLRSELGFKGLIFSDCMEMDAIAKHYGTVKGAVAALKAGVDLVCISHHVCLGCEAVEAVEAALDAGVLSEADLKQSTHNILMAKSMLAEEQRPPLSVVDCPEHRAMNQKLHRQSLTLVQDVPFALGDNPCFVGPKCFRATNVSSDEEALVFAPYMAALLGGSSIVTDENPGNEEIERVGGQTSSSSSVVCATYNGHLHPGQIQLVNSLVENKPVLCIALRNPYDLALLDARIRSIAAYAYTKPVLAAFAKYVQEPFPLEGRLTVSLGGSHA</sequence>
<evidence type="ECO:0000256" key="2">
    <source>
        <dbReference type="ARBA" id="ARBA00022801"/>
    </source>
</evidence>
<dbReference type="PANTHER" id="PTHR30480:SF16">
    <property type="entry name" value="GLYCOSIDE HYDROLASE FAMILY 3 DOMAIN PROTEIN"/>
    <property type="match status" value="1"/>
</dbReference>
<keyword evidence="3 5" id="KW-0326">Glycosidase</keyword>
<evidence type="ECO:0000313" key="6">
    <source>
        <dbReference type="Proteomes" id="UP000829708"/>
    </source>
</evidence>
<feature type="domain" description="Glycoside hydrolase family 3 N-terminal" evidence="4">
    <location>
        <begin position="25"/>
        <end position="325"/>
    </location>
</feature>
<keyword evidence="6" id="KW-1185">Reference proteome</keyword>
<proteinExistence type="inferred from homology"/>
<dbReference type="Gene3D" id="3.20.20.300">
    <property type="entry name" value="Glycoside hydrolase, family 3, N-terminal domain"/>
    <property type="match status" value="1"/>
</dbReference>
<dbReference type="Proteomes" id="UP000829708">
    <property type="component" value="Chromosome"/>
</dbReference>
<dbReference type="InterPro" id="IPR050226">
    <property type="entry name" value="NagZ_Beta-hexosaminidase"/>
</dbReference>
<dbReference type="RefSeq" id="WP_244774373.1">
    <property type="nucleotide sequence ID" value="NZ_CP094929.1"/>
</dbReference>
<reference evidence="6" key="1">
    <citation type="journal article" date="2024" name="J Bioinform Genom">
        <title>Complete genome sequence of the type strain bacterium Sphaerochaeta associata GLS2t (VKM B-2742)t.</title>
        <authorList>
            <person name="Troshina O.Y."/>
            <person name="Tepeeva A.N."/>
            <person name="Arzamasceva V.O."/>
            <person name="Whitman W.B."/>
            <person name="Varghese N."/>
            <person name="Shapiro N."/>
            <person name="Woyke T."/>
            <person name="Kripides N.C."/>
            <person name="Vasilenko O.V."/>
        </authorList>
    </citation>
    <scope>NUCLEOTIDE SEQUENCE [LARGE SCALE GENOMIC DNA]</scope>
    <source>
        <strain evidence="6">GLS2T</strain>
    </source>
</reference>
<keyword evidence="2 5" id="KW-0378">Hydrolase</keyword>
<evidence type="ECO:0000256" key="1">
    <source>
        <dbReference type="ARBA" id="ARBA00005336"/>
    </source>
</evidence>
<dbReference type="PANTHER" id="PTHR30480">
    <property type="entry name" value="BETA-HEXOSAMINIDASE-RELATED"/>
    <property type="match status" value="1"/>
</dbReference>
<evidence type="ECO:0000259" key="4">
    <source>
        <dbReference type="Pfam" id="PF00933"/>
    </source>
</evidence>
<dbReference type="InterPro" id="IPR001764">
    <property type="entry name" value="Glyco_hydro_3_N"/>
</dbReference>
<gene>
    <name evidence="5" type="primary">nagZ</name>
    <name evidence="5" type="ORF">MUG09_05700</name>
</gene>